<evidence type="ECO:0008006" key="4">
    <source>
        <dbReference type="Google" id="ProtNLM"/>
    </source>
</evidence>
<gene>
    <name evidence="2" type="ORF">B0T45_20185</name>
</gene>
<sequence>MKSMIKRATAGLAGLLLCQAVLAGNCVMRLSGEQLDYGVLNKGQFKRAKSGVLALGKRRMTLSIQCEAPIAIRLRLEAEPAAKGMALWSGKGHYRMTMGAAQLDGQPVLLAAARTEPTALEPAAAEVAVDAEHTIWAVADGKPARGKLFTAQIWVDAQVAANALRARDVEHLSSGGRLLLEKGES</sequence>
<feature type="chain" id="PRO_5012438670" description="DUF1120 domain-containing protein" evidence="1">
    <location>
        <begin position="24"/>
        <end position="185"/>
    </location>
</feature>
<keyword evidence="1" id="KW-0732">Signal</keyword>
<dbReference type="EMBL" id="MUKV01000038">
    <property type="protein sequence ID" value="OQS33506.1"/>
    <property type="molecule type" value="Genomic_DNA"/>
</dbReference>
<organism evidence="2 3">
    <name type="scientific">Chromobacterium haemolyticum</name>
    <dbReference type="NCBI Taxonomy" id="394935"/>
    <lineage>
        <taxon>Bacteria</taxon>
        <taxon>Pseudomonadati</taxon>
        <taxon>Pseudomonadota</taxon>
        <taxon>Betaproteobacteria</taxon>
        <taxon>Neisseriales</taxon>
        <taxon>Chromobacteriaceae</taxon>
        <taxon>Chromobacterium</taxon>
    </lineage>
</organism>
<dbReference type="RefSeq" id="WP_081556707.1">
    <property type="nucleotide sequence ID" value="NZ_MUKV01000038.1"/>
</dbReference>
<evidence type="ECO:0000313" key="2">
    <source>
        <dbReference type="EMBL" id="OQS33506.1"/>
    </source>
</evidence>
<reference evidence="2 3" key="1">
    <citation type="submission" date="2017-02" db="EMBL/GenBank/DDBJ databases">
        <title>Chromobacterium haemolyticum H5244.</title>
        <authorList>
            <person name="Gulvik C.A."/>
        </authorList>
    </citation>
    <scope>NUCLEOTIDE SEQUENCE [LARGE SCALE GENOMIC DNA]</scope>
    <source>
        <strain evidence="2 3">H5244</strain>
    </source>
</reference>
<name>A0A1W0CFF6_9NEIS</name>
<evidence type="ECO:0000256" key="1">
    <source>
        <dbReference type="SAM" id="SignalP"/>
    </source>
</evidence>
<dbReference type="Proteomes" id="UP000192721">
    <property type="component" value="Unassembled WGS sequence"/>
</dbReference>
<feature type="signal peptide" evidence="1">
    <location>
        <begin position="1"/>
        <end position="23"/>
    </location>
</feature>
<protein>
    <recommendedName>
        <fullName evidence="4">DUF1120 domain-containing protein</fullName>
    </recommendedName>
</protein>
<dbReference type="AlphaFoldDB" id="A0A1W0CFF6"/>
<comment type="caution">
    <text evidence="2">The sequence shown here is derived from an EMBL/GenBank/DDBJ whole genome shotgun (WGS) entry which is preliminary data.</text>
</comment>
<evidence type="ECO:0000313" key="3">
    <source>
        <dbReference type="Proteomes" id="UP000192721"/>
    </source>
</evidence>
<proteinExistence type="predicted"/>
<accession>A0A1W0CFF6</accession>